<reference evidence="3 4" key="1">
    <citation type="submission" date="2019-05" db="EMBL/GenBank/DDBJ databases">
        <authorList>
            <person name="Qu J.-H."/>
        </authorList>
    </citation>
    <scope>NUCLEOTIDE SEQUENCE [LARGE SCALE GENOMIC DNA]</scope>
    <source>
        <strain evidence="3 4">T17</strain>
    </source>
</reference>
<dbReference type="OrthoDB" id="1524091at2"/>
<evidence type="ECO:0000313" key="4">
    <source>
        <dbReference type="Proteomes" id="UP000306402"/>
    </source>
</evidence>
<keyword evidence="1" id="KW-0597">Phosphoprotein</keyword>
<dbReference type="SUPFAM" id="SSF52172">
    <property type="entry name" value="CheY-like"/>
    <property type="match status" value="1"/>
</dbReference>
<name>A0A5R9L2V0_9BACT</name>
<comment type="caution">
    <text evidence="3">The sequence shown here is derived from an EMBL/GenBank/DDBJ whole genome shotgun (WGS) entry which is preliminary data.</text>
</comment>
<dbReference type="Proteomes" id="UP000306402">
    <property type="component" value="Unassembled WGS sequence"/>
</dbReference>
<organism evidence="3 4">
    <name type="scientific">Dyadobacter luticola</name>
    <dbReference type="NCBI Taxonomy" id="1979387"/>
    <lineage>
        <taxon>Bacteria</taxon>
        <taxon>Pseudomonadati</taxon>
        <taxon>Bacteroidota</taxon>
        <taxon>Cytophagia</taxon>
        <taxon>Cytophagales</taxon>
        <taxon>Spirosomataceae</taxon>
        <taxon>Dyadobacter</taxon>
    </lineage>
</organism>
<dbReference type="InterPro" id="IPR001789">
    <property type="entry name" value="Sig_transdc_resp-reg_receiver"/>
</dbReference>
<dbReference type="AlphaFoldDB" id="A0A5R9L2V0"/>
<dbReference type="InterPro" id="IPR011006">
    <property type="entry name" value="CheY-like_superfamily"/>
</dbReference>
<sequence length="126" mass="14133">MEFIIIDDSAFDLFTQEKLLLKSGLASKVQTFFSPQTALEHLRSHSSGICDTVILVDLQMPELNGFEFAERYGLLPEEVRGHIRLFMISSTVDSSDIDEAESNPHIIKLLSKPLEIPVLKGLLNEC</sequence>
<proteinExistence type="predicted"/>
<dbReference type="Gene3D" id="3.40.50.2300">
    <property type="match status" value="1"/>
</dbReference>
<evidence type="ECO:0000259" key="2">
    <source>
        <dbReference type="PROSITE" id="PS50110"/>
    </source>
</evidence>
<feature type="domain" description="Response regulatory" evidence="2">
    <location>
        <begin position="2"/>
        <end position="126"/>
    </location>
</feature>
<dbReference type="SMART" id="SM00448">
    <property type="entry name" value="REC"/>
    <property type="match status" value="1"/>
</dbReference>
<gene>
    <name evidence="3" type="ORF">FEN17_02870</name>
</gene>
<dbReference type="PROSITE" id="PS50110">
    <property type="entry name" value="RESPONSE_REGULATORY"/>
    <property type="match status" value="1"/>
</dbReference>
<dbReference type="EMBL" id="VCEJ01000002">
    <property type="protein sequence ID" value="TLV02580.1"/>
    <property type="molecule type" value="Genomic_DNA"/>
</dbReference>
<protein>
    <submittedName>
        <fullName evidence="3">Response regulator</fullName>
    </submittedName>
</protein>
<feature type="modified residue" description="4-aspartylphosphate" evidence="1">
    <location>
        <position position="57"/>
    </location>
</feature>
<dbReference type="RefSeq" id="WP_138363791.1">
    <property type="nucleotide sequence ID" value="NZ_VCEJ01000002.1"/>
</dbReference>
<dbReference type="Pfam" id="PF00072">
    <property type="entry name" value="Response_reg"/>
    <property type="match status" value="1"/>
</dbReference>
<keyword evidence="4" id="KW-1185">Reference proteome</keyword>
<evidence type="ECO:0000256" key="1">
    <source>
        <dbReference type="PROSITE-ProRule" id="PRU00169"/>
    </source>
</evidence>
<accession>A0A5R9L2V0</accession>
<dbReference type="GO" id="GO:0000160">
    <property type="term" value="P:phosphorelay signal transduction system"/>
    <property type="evidence" value="ECO:0007669"/>
    <property type="project" value="InterPro"/>
</dbReference>
<evidence type="ECO:0000313" key="3">
    <source>
        <dbReference type="EMBL" id="TLV02580.1"/>
    </source>
</evidence>